<dbReference type="STRING" id="1811193.A0O21_09320"/>
<dbReference type="SUPFAM" id="SSF53150">
    <property type="entry name" value="DNA repair protein MutS, domain II"/>
    <property type="match status" value="1"/>
</dbReference>
<dbReference type="CDD" id="cd03284">
    <property type="entry name" value="ABC_MutS1"/>
    <property type="match status" value="1"/>
</dbReference>
<dbReference type="InterPro" id="IPR000432">
    <property type="entry name" value="DNA_mismatch_repair_MutS_C"/>
</dbReference>
<dbReference type="FunFam" id="1.10.1420.10:FF:000001">
    <property type="entry name" value="DNA mismatch repair protein MutS"/>
    <property type="match status" value="1"/>
</dbReference>
<evidence type="ECO:0000256" key="9">
    <source>
        <dbReference type="HAMAP-Rule" id="MF_00096"/>
    </source>
</evidence>
<dbReference type="KEGG" id="spat:A0O21_09320"/>
<dbReference type="SMART" id="SM00533">
    <property type="entry name" value="MUTSd"/>
    <property type="match status" value="1"/>
</dbReference>
<keyword evidence="13" id="KW-1185">Reference proteome</keyword>
<keyword evidence="5 9" id="KW-0067">ATP-binding</keyword>
<dbReference type="AlphaFoldDB" id="A0A172Q9Q6"/>
<dbReference type="InterPro" id="IPR017261">
    <property type="entry name" value="DNA_mismatch_repair_MutS/MSH"/>
</dbReference>
<dbReference type="InterPro" id="IPR027417">
    <property type="entry name" value="P-loop_NTPase"/>
</dbReference>
<evidence type="ECO:0000256" key="8">
    <source>
        <dbReference type="ARBA" id="ARBA00024647"/>
    </source>
</evidence>
<dbReference type="PANTHER" id="PTHR11361">
    <property type="entry name" value="DNA MISMATCH REPAIR PROTEIN MUTS FAMILY MEMBER"/>
    <property type="match status" value="1"/>
</dbReference>
<dbReference type="Pfam" id="PF05192">
    <property type="entry name" value="MutS_III"/>
    <property type="match status" value="1"/>
</dbReference>
<dbReference type="GO" id="GO:0005524">
    <property type="term" value="F:ATP binding"/>
    <property type="evidence" value="ECO:0007669"/>
    <property type="project" value="UniProtKB-UniRule"/>
</dbReference>
<comment type="similarity">
    <text evidence="1 9 10">Belongs to the DNA mismatch repair MutS family.</text>
</comment>
<dbReference type="Gene3D" id="1.10.1420.10">
    <property type="match status" value="2"/>
</dbReference>
<name>A0A172Q9Q6_9STRE</name>
<dbReference type="InterPro" id="IPR007861">
    <property type="entry name" value="DNA_mismatch_repair_MutS_clamp"/>
</dbReference>
<dbReference type="InterPro" id="IPR036187">
    <property type="entry name" value="DNA_mismatch_repair_MutS_sf"/>
</dbReference>
<organism evidence="12 13">
    <name type="scientific">Streptococcus pantholopis</name>
    <dbReference type="NCBI Taxonomy" id="1811193"/>
    <lineage>
        <taxon>Bacteria</taxon>
        <taxon>Bacillati</taxon>
        <taxon>Bacillota</taxon>
        <taxon>Bacilli</taxon>
        <taxon>Lactobacillales</taxon>
        <taxon>Streptococcaceae</taxon>
        <taxon>Streptococcus</taxon>
    </lineage>
</organism>
<dbReference type="FunFam" id="3.40.50.300:FF:000896">
    <property type="entry name" value="DNA mismatch repair protein MutS"/>
    <property type="match status" value="1"/>
</dbReference>
<dbReference type="SUPFAM" id="SSF48334">
    <property type="entry name" value="DNA repair protein MutS, domain III"/>
    <property type="match status" value="1"/>
</dbReference>
<comment type="function">
    <text evidence="8 9">This protein is involved in the repair of mismatches in DNA. It is possible that it carries out the mismatch recognition step. This protein has a weak ATPase activity.</text>
</comment>
<gene>
    <name evidence="9" type="primary">mutS</name>
    <name evidence="12" type="ORF">A0O21_09320</name>
</gene>
<dbReference type="HAMAP" id="MF_00096">
    <property type="entry name" value="MutS"/>
    <property type="match status" value="1"/>
</dbReference>
<evidence type="ECO:0000256" key="10">
    <source>
        <dbReference type="RuleBase" id="RU003756"/>
    </source>
</evidence>
<sequence>MTSEKLSPGMQQYLDVKQEYPDAFLLFRMGDFYELFYDDAVEAAQILEISLTSRNKNADQPIPMAGVPYHSAQQYIDILVERGHKVAIAEQMEDPKQAVGVVKREVVQVITPGTVVDSAKPDSANNFLVALDSDGADFGLAYMDLSTGEFYATLMTDFFSVRSEILNLKARELVIGYDLSEHEEQILTQQMNLLLSQEETRLQAPHLIDANLSPLEISAAEKLLQYIQQTQKRELSHLQQLIHYEFKNYLQMSYTSKTSLDLLENARTGKKHGSLYWLLDKTKTAMGMRLLRSWIDRPLVSRETILERQNIIQVFLDSFFERSDLTDSLKGVYDIERLASRVSFGKANPKDLLQLGHTLTQVPLIKKILESFQSPEVDKIVKQVDTLPELESLISSAIDPDASAIITEGNIIRTGFDETLDKYRKVIREGTGWIADIENKERQASGITNLKIDYNRKDGYYFHVTNSNLSLVPDYFFRKATLKNSERFGTAELAKIEGEMLEAREESANLEYEIFMRIRRQVESYISRLQSLARALATVDVLQSLAIVAENNHYVRPRFNDEQTIAIENGRHAVIENVMGAQEYIPNSIDLDRETHIQLITGPNMSGKSTYMRQLALTVIMAQLGAFVAADKADLPIFDAIYTRIGAADDLISGQSTFMVEMMEANQALKAATAHSLILFDELGRGTATYDGMALAQSIIEYIHHNIGAKTMFATHYHELTELADDLPHLVNVHVTTLERDGEVTFLHKIAAGPADKSYGIHVAKIAGLPQTLLKRADNILTNLEAAAAHIPLSEKGSDESPSSQVQAGQLNLFAEENSHQDLIQRLQNLDVINLTPMEAMNALFELQKML</sequence>
<feature type="domain" description="DNA mismatch repair proteins mutS family" evidence="11">
    <location>
        <begin position="676"/>
        <end position="692"/>
    </location>
</feature>
<dbReference type="InterPro" id="IPR007695">
    <property type="entry name" value="DNA_mismatch_repair_MutS-lik_N"/>
</dbReference>
<dbReference type="PIRSF" id="PIRSF037677">
    <property type="entry name" value="DNA_mis_repair_Msh6"/>
    <property type="match status" value="1"/>
</dbReference>
<dbReference type="Proteomes" id="UP000077317">
    <property type="component" value="Chromosome"/>
</dbReference>
<dbReference type="EMBL" id="CP014699">
    <property type="protein sequence ID" value="AND80181.1"/>
    <property type="molecule type" value="Genomic_DNA"/>
</dbReference>
<evidence type="ECO:0000313" key="12">
    <source>
        <dbReference type="EMBL" id="AND80181.1"/>
    </source>
</evidence>
<dbReference type="NCBIfam" id="NF003810">
    <property type="entry name" value="PRK05399.1"/>
    <property type="match status" value="1"/>
</dbReference>
<dbReference type="SMART" id="SM00534">
    <property type="entry name" value="MUTSac"/>
    <property type="match status" value="1"/>
</dbReference>
<dbReference type="PROSITE" id="PS00486">
    <property type="entry name" value="DNA_MISMATCH_REPAIR_2"/>
    <property type="match status" value="1"/>
</dbReference>
<reference evidence="13" key="2">
    <citation type="submission" date="2016-03" db="EMBL/GenBank/DDBJ databases">
        <title>Streptococcus antelopensis sp. nov., isolated from the feces of the Tibetan antelope (Pantholops hodgsonii) in Hoh Xil National Nature Reserve, Qinghai, China.</title>
        <authorList>
            <person name="Bai X."/>
        </authorList>
    </citation>
    <scope>NUCLEOTIDE SEQUENCE [LARGE SCALE GENOMIC DNA]</scope>
    <source>
        <strain evidence="13">TA 26</strain>
    </source>
</reference>
<evidence type="ECO:0000313" key="13">
    <source>
        <dbReference type="Proteomes" id="UP000077317"/>
    </source>
</evidence>
<keyword evidence="6 9" id="KW-0238">DNA-binding</keyword>
<evidence type="ECO:0000256" key="5">
    <source>
        <dbReference type="ARBA" id="ARBA00022840"/>
    </source>
</evidence>
<dbReference type="SUPFAM" id="SSF55271">
    <property type="entry name" value="DNA repair protein MutS, domain I"/>
    <property type="match status" value="1"/>
</dbReference>
<keyword evidence="3 9" id="KW-0547">Nucleotide-binding</keyword>
<dbReference type="NCBIfam" id="TIGR01070">
    <property type="entry name" value="mutS1"/>
    <property type="match status" value="1"/>
</dbReference>
<keyword evidence="4 9" id="KW-0227">DNA damage</keyword>
<evidence type="ECO:0000256" key="6">
    <source>
        <dbReference type="ARBA" id="ARBA00023125"/>
    </source>
</evidence>
<dbReference type="Pfam" id="PF01624">
    <property type="entry name" value="MutS_I"/>
    <property type="match status" value="1"/>
</dbReference>
<dbReference type="Gene3D" id="3.40.1170.10">
    <property type="entry name" value="DNA repair protein MutS, domain I"/>
    <property type="match status" value="1"/>
</dbReference>
<evidence type="ECO:0000256" key="3">
    <source>
        <dbReference type="ARBA" id="ARBA00022741"/>
    </source>
</evidence>
<dbReference type="GO" id="GO:0030983">
    <property type="term" value="F:mismatched DNA binding"/>
    <property type="evidence" value="ECO:0007669"/>
    <property type="project" value="InterPro"/>
</dbReference>
<dbReference type="GO" id="GO:0003684">
    <property type="term" value="F:damaged DNA binding"/>
    <property type="evidence" value="ECO:0007669"/>
    <property type="project" value="UniProtKB-UniRule"/>
</dbReference>
<protein>
    <recommendedName>
        <fullName evidence="2 9">DNA mismatch repair protein MutS</fullName>
    </recommendedName>
</protein>
<dbReference type="GO" id="GO:0140664">
    <property type="term" value="F:ATP-dependent DNA damage sensor activity"/>
    <property type="evidence" value="ECO:0007669"/>
    <property type="project" value="InterPro"/>
</dbReference>
<evidence type="ECO:0000256" key="7">
    <source>
        <dbReference type="ARBA" id="ARBA00023204"/>
    </source>
</evidence>
<proteinExistence type="inferred from homology"/>
<evidence type="ECO:0000259" key="11">
    <source>
        <dbReference type="PROSITE" id="PS00486"/>
    </source>
</evidence>
<dbReference type="InterPro" id="IPR045076">
    <property type="entry name" value="MutS"/>
</dbReference>
<dbReference type="Pfam" id="PF00488">
    <property type="entry name" value="MutS_V"/>
    <property type="match status" value="1"/>
</dbReference>
<feature type="binding site" evidence="9">
    <location>
        <begin position="602"/>
        <end position="609"/>
    </location>
    <ligand>
        <name>ATP</name>
        <dbReference type="ChEBI" id="CHEBI:30616"/>
    </ligand>
</feature>
<accession>A0A172Q9Q6</accession>
<dbReference type="InterPro" id="IPR007696">
    <property type="entry name" value="DNA_mismatch_repair_MutS_core"/>
</dbReference>
<dbReference type="InterPro" id="IPR036678">
    <property type="entry name" value="MutS_con_dom_sf"/>
</dbReference>
<dbReference type="InterPro" id="IPR016151">
    <property type="entry name" value="DNA_mismatch_repair_MutS_N"/>
</dbReference>
<dbReference type="GO" id="GO:0005829">
    <property type="term" value="C:cytosol"/>
    <property type="evidence" value="ECO:0007669"/>
    <property type="project" value="TreeGrafter"/>
</dbReference>
<keyword evidence="7 9" id="KW-0234">DNA repair</keyword>
<evidence type="ECO:0000256" key="1">
    <source>
        <dbReference type="ARBA" id="ARBA00006271"/>
    </source>
</evidence>
<dbReference type="RefSeq" id="WP_067064544.1">
    <property type="nucleotide sequence ID" value="NZ_CP014699.1"/>
</dbReference>
<evidence type="ECO:0000256" key="2">
    <source>
        <dbReference type="ARBA" id="ARBA00021982"/>
    </source>
</evidence>
<dbReference type="InterPro" id="IPR005748">
    <property type="entry name" value="DNA_mismatch_repair_MutS"/>
</dbReference>
<dbReference type="SUPFAM" id="SSF52540">
    <property type="entry name" value="P-loop containing nucleoside triphosphate hydrolases"/>
    <property type="match status" value="1"/>
</dbReference>
<dbReference type="Pfam" id="PF05188">
    <property type="entry name" value="MutS_II"/>
    <property type="match status" value="1"/>
</dbReference>
<reference evidence="12 13" key="1">
    <citation type="journal article" date="2016" name="Int. J. Syst. Evol. Microbiol.">
        <title>Streptococcuspantholopis sp. nov., isolated from faeces of the Tibetan antelope (Pantholops hodgsonii).</title>
        <authorList>
            <person name="Bai X."/>
            <person name="Xiong Y."/>
            <person name="Lu S."/>
            <person name="Jin D."/>
            <person name="Lai X."/>
            <person name="Yang J."/>
            <person name="Niu L."/>
            <person name="Hu S."/>
            <person name="Meng X."/>
            <person name="Pu J."/>
            <person name="Ye C."/>
            <person name="Xu J."/>
        </authorList>
    </citation>
    <scope>NUCLEOTIDE SEQUENCE [LARGE SCALE GENOMIC DNA]</scope>
    <source>
        <strain evidence="12 13">TA 26</strain>
    </source>
</reference>
<dbReference type="Gene3D" id="3.40.50.300">
    <property type="entry name" value="P-loop containing nucleotide triphosphate hydrolases"/>
    <property type="match status" value="1"/>
</dbReference>
<dbReference type="PANTHER" id="PTHR11361:SF34">
    <property type="entry name" value="DNA MISMATCH REPAIR PROTEIN MSH1, MITOCHONDRIAL"/>
    <property type="match status" value="1"/>
</dbReference>
<dbReference type="FunFam" id="3.40.1170.10:FF:000001">
    <property type="entry name" value="DNA mismatch repair protein MutS"/>
    <property type="match status" value="1"/>
</dbReference>
<evidence type="ECO:0000256" key="4">
    <source>
        <dbReference type="ARBA" id="ARBA00022763"/>
    </source>
</evidence>
<dbReference type="GO" id="GO:0006298">
    <property type="term" value="P:mismatch repair"/>
    <property type="evidence" value="ECO:0007669"/>
    <property type="project" value="UniProtKB-UniRule"/>
</dbReference>
<dbReference type="OrthoDB" id="9802448at2"/>
<dbReference type="InterPro" id="IPR007860">
    <property type="entry name" value="DNA_mmatch_repair_MutS_con_dom"/>
</dbReference>
<dbReference type="Gene3D" id="3.30.420.110">
    <property type="entry name" value="MutS, connector domain"/>
    <property type="match status" value="1"/>
</dbReference>
<dbReference type="Pfam" id="PF05190">
    <property type="entry name" value="MutS_IV"/>
    <property type="match status" value="1"/>
</dbReference>